<evidence type="ECO:0000313" key="1">
    <source>
        <dbReference type="EMBL" id="KAG1774948.1"/>
    </source>
</evidence>
<reference evidence="1" key="1">
    <citation type="journal article" date="2020" name="New Phytol.">
        <title>Comparative genomics reveals dynamic genome evolution in host specialist ectomycorrhizal fungi.</title>
        <authorList>
            <person name="Lofgren L.A."/>
            <person name="Nguyen N.H."/>
            <person name="Vilgalys R."/>
            <person name="Ruytinx J."/>
            <person name="Liao H.L."/>
            <person name="Branco S."/>
            <person name="Kuo A."/>
            <person name="LaButti K."/>
            <person name="Lipzen A."/>
            <person name="Andreopoulos W."/>
            <person name="Pangilinan J."/>
            <person name="Riley R."/>
            <person name="Hundley H."/>
            <person name="Na H."/>
            <person name="Barry K."/>
            <person name="Grigoriev I.V."/>
            <person name="Stajich J.E."/>
            <person name="Kennedy P.G."/>
        </authorList>
    </citation>
    <scope>NUCLEOTIDE SEQUENCE</scope>
    <source>
        <strain evidence="1">DOB743</strain>
    </source>
</reference>
<name>A0A9P7D0T5_9AGAM</name>
<dbReference type="AlphaFoldDB" id="A0A9P7D0T5"/>
<protein>
    <submittedName>
        <fullName evidence="1">Uncharacterized protein</fullName>
    </submittedName>
</protein>
<gene>
    <name evidence="1" type="ORF">EV702DRAFT_938432</name>
</gene>
<feature type="non-terminal residue" evidence="1">
    <location>
        <position position="1"/>
    </location>
</feature>
<accession>A0A9P7D0T5</accession>
<proteinExistence type="predicted"/>
<dbReference type="Proteomes" id="UP000714275">
    <property type="component" value="Unassembled WGS sequence"/>
</dbReference>
<sequence length="103" mass="12095">QLLWKDITEYSFLGECDLRQHSWTDICKLDWTKPAPQEATVKYFKLCGAREEIMWLNVEIQRLCMAIHDKDIQMTAVITNLLVSNPLLGRELQRQWQTCVAVN</sequence>
<organism evidence="1 2">
    <name type="scientific">Suillus placidus</name>
    <dbReference type="NCBI Taxonomy" id="48579"/>
    <lineage>
        <taxon>Eukaryota</taxon>
        <taxon>Fungi</taxon>
        <taxon>Dikarya</taxon>
        <taxon>Basidiomycota</taxon>
        <taxon>Agaricomycotina</taxon>
        <taxon>Agaricomycetes</taxon>
        <taxon>Agaricomycetidae</taxon>
        <taxon>Boletales</taxon>
        <taxon>Suillineae</taxon>
        <taxon>Suillaceae</taxon>
        <taxon>Suillus</taxon>
    </lineage>
</organism>
<feature type="non-terminal residue" evidence="1">
    <location>
        <position position="103"/>
    </location>
</feature>
<comment type="caution">
    <text evidence="1">The sequence shown here is derived from an EMBL/GenBank/DDBJ whole genome shotgun (WGS) entry which is preliminary data.</text>
</comment>
<dbReference type="EMBL" id="JABBWD010000037">
    <property type="protein sequence ID" value="KAG1774948.1"/>
    <property type="molecule type" value="Genomic_DNA"/>
</dbReference>
<evidence type="ECO:0000313" key="2">
    <source>
        <dbReference type="Proteomes" id="UP000714275"/>
    </source>
</evidence>
<keyword evidence="2" id="KW-1185">Reference proteome</keyword>
<dbReference type="OrthoDB" id="2676448at2759"/>